<keyword evidence="4" id="KW-0677">Repeat</keyword>
<feature type="domain" description="BRCT" evidence="10">
    <location>
        <begin position="1133"/>
        <end position="1236"/>
    </location>
</feature>
<evidence type="ECO:0000256" key="2">
    <source>
        <dbReference type="ARBA" id="ARBA00004300"/>
    </source>
</evidence>
<dbReference type="Pfam" id="PF00533">
    <property type="entry name" value="BRCT"/>
    <property type="match status" value="1"/>
</dbReference>
<dbReference type="PANTHER" id="PTHR13561:SF20">
    <property type="entry name" value="DNA TOPOISOMERASE 2-BINDING PROTEIN 1"/>
    <property type="match status" value="1"/>
</dbReference>
<dbReference type="SMART" id="SM00292">
    <property type="entry name" value="BRCT"/>
    <property type="match status" value="6"/>
</dbReference>
<evidence type="ECO:0000259" key="10">
    <source>
        <dbReference type="PROSITE" id="PS50172"/>
    </source>
</evidence>
<keyword evidence="7" id="KW-0206">Cytoskeleton</keyword>
<dbReference type="CTD" id="48309"/>
<evidence type="ECO:0000256" key="9">
    <source>
        <dbReference type="SAM" id="MobiDB-lite"/>
    </source>
</evidence>
<dbReference type="InterPro" id="IPR057595">
    <property type="entry name" value="TopB1_SLF1_BRCT"/>
</dbReference>
<keyword evidence="5" id="KW-0227">DNA damage</keyword>
<proteinExistence type="predicted"/>
<feature type="domain" description="BRCT" evidence="10">
    <location>
        <begin position="570"/>
        <end position="668"/>
    </location>
</feature>
<dbReference type="FunFam" id="3.40.50.10190:FF:000010">
    <property type="entry name" value="DNA topoisomerase II binding protein 1"/>
    <property type="match status" value="1"/>
</dbReference>
<feature type="compositionally biased region" description="Polar residues" evidence="9">
    <location>
        <begin position="975"/>
        <end position="994"/>
    </location>
</feature>
<dbReference type="RefSeq" id="XP_028967673.1">
    <property type="nucleotide sequence ID" value="XM_029111840.1"/>
</dbReference>
<dbReference type="GeneID" id="100908936"/>
<sequence length="1355" mass="149542">MDFSRRRNKSKMEGPSSTLIDVSARDVNITVFCDSGEKTDRIKEAFEAFQDVGETMWMSLEEIKEFSRPANYVCDPFEGELFEHLRSRQLPVYGPLVILRCLRDKRPLPLAPRPVFSQAMKDVVVTFSSVAPEGRLRLAQRVEFMGGRVEAPLNNTVTHVVCDEVGSKKYIVGSLRGLALQTTAWIDAVWDRVQHELKHAISVADEYKTQIFANLAITSSGLDEVEKERMKTLVSQNGGTYTGKLTKANTHLIIKEPTGAKYRAAVSWQLHVVTPDWVNDSLEKGFMIDPTQYLLSDSGAASSSTPMNCSISSVASTVAGSRSVLSERTNHVDPMYSEVLKLTKEDMASAAQFLDGCAVHVYGIREKVFLERLEQIINQAGGHREDTFNDGVTHVITLPSASGLLELQKTIENSFASPAVVLPSWLAACVRRKTLVPAGQYACPGFDPPPEEELTCVTSFASVGSVKEQKGCLIDKNFCLTEELRKMYLNVVHDLPALREGIEALGGRLVDSADEQGTTFAVYPLMVSGSEVKPNAITLLHLETVVNQKRWISPSESLFYSVVYAPKADLPNAFLKDVVVTPTGFTEHEVASMTKVLSLFSGTLQASMVKTSKPEKKLTGTTHLICATENPNSKLEAAKKWKVPAVSLTWLIACAREGRKVSVKEHLIEKKQWDTLPEDKRRASPKKSACDTPLDHRKKPIELGTSQITSEIQEKPQSATPNSARLSMGAAQTPVLSSQRMREIYEEASRFKTPKTSAVSDVDSPGVPRIGSERIQEMIRNIQESPHPYEVPEASFDEKNSQAVSAKTALAKGRPLDGVVVLLDEESVGPLSFELKMSIERLGGWVCHTIERCSVVVSGGRTSDNSRAMTIRAQRLEKPIVGVEWIYAAIDTMELPKYEDFPTDYEAQKGKYIRSKSFKDYEERLNDSDLDNSKTKIAAERATPTPPKDDTGMTVSEEPSMTPLMRSSTLRRHSSASNASTPTIPATPLASASNKVAKDPLQDLISSARRTSVSVSHNRVSKVIEEEPRSLLRKSQMGLLNQDSSGSVLADIETQPEDGITYGGKMGIPTSTQLLNTTSDEPVDPNFGDLSIVKQRGDYLDSPERTPKRSWEEGDAGNAGKRFKKNAVSPKKPTGRSISGEKIFVLYHLDDETTTRLREIIVSLGGSVIEDLSSDTFSENSSHKDPLMIIDPENSRVFKKKSVLQQLASGGWILEPRFLEDSEVEGHFLKEDDYVVGVGSKSSKLNDGRFACWLRWRKLRLERGTGAFDGWKVVLFSASAEREKGHRTLLTAGGATVLTEDKLADATHVFLAKGDSATAHRVRTKVSADAKVLANEYMLHYLSNAEVNPEQFSIR</sequence>
<accession>A0AAJ7SF93</accession>
<keyword evidence="11" id="KW-1185">Reference proteome</keyword>
<keyword evidence="3" id="KW-0963">Cytoplasm</keyword>
<keyword evidence="8" id="KW-0539">Nucleus</keyword>
<dbReference type="InterPro" id="IPR036420">
    <property type="entry name" value="BRCT_dom_sf"/>
</dbReference>
<dbReference type="GO" id="GO:0007095">
    <property type="term" value="P:mitotic G2 DNA damage checkpoint signaling"/>
    <property type="evidence" value="ECO:0007669"/>
    <property type="project" value="TreeGrafter"/>
</dbReference>
<evidence type="ECO:0000256" key="1">
    <source>
        <dbReference type="ARBA" id="ARBA00004123"/>
    </source>
</evidence>
<dbReference type="GO" id="GO:0006281">
    <property type="term" value="P:DNA repair"/>
    <property type="evidence" value="ECO:0007669"/>
    <property type="project" value="UniProtKB-KW"/>
</dbReference>
<feature type="compositionally biased region" description="Basic and acidic residues" evidence="9">
    <location>
        <begin position="1098"/>
        <end position="1112"/>
    </location>
</feature>
<feature type="region of interest" description="Disordered" evidence="9">
    <location>
        <begin position="1098"/>
        <end position="1135"/>
    </location>
</feature>
<feature type="domain" description="BRCT" evidence="10">
    <location>
        <begin position="207"/>
        <end position="295"/>
    </location>
</feature>
<comment type="subcellular location">
    <subcellularLocation>
        <location evidence="2">Cytoplasm</location>
        <location evidence="2">Cytoskeleton</location>
        <location evidence="2">Microtubule organizing center</location>
        <location evidence="2">Centrosome</location>
    </subcellularLocation>
    <subcellularLocation>
        <location evidence="1">Nucleus</location>
    </subcellularLocation>
</comment>
<dbReference type="KEGG" id="goe:100908936"/>
<dbReference type="InterPro" id="IPR059215">
    <property type="entry name" value="BRCT2_TopBP1-like"/>
</dbReference>
<dbReference type="SUPFAM" id="SSF52113">
    <property type="entry name" value="BRCT domain"/>
    <property type="match status" value="6"/>
</dbReference>
<protein>
    <submittedName>
        <fullName evidence="12">DNA topoisomerase 2-binding protein 1</fullName>
    </submittedName>
</protein>
<dbReference type="GO" id="GO:0005634">
    <property type="term" value="C:nucleus"/>
    <property type="evidence" value="ECO:0007669"/>
    <property type="project" value="UniProtKB-SubCell"/>
</dbReference>
<evidence type="ECO:0000256" key="7">
    <source>
        <dbReference type="ARBA" id="ARBA00023212"/>
    </source>
</evidence>
<evidence type="ECO:0000256" key="4">
    <source>
        <dbReference type="ARBA" id="ARBA00022737"/>
    </source>
</evidence>
<name>A0AAJ7SF93_9ACAR</name>
<feature type="domain" description="BRCT" evidence="10">
    <location>
        <begin position="811"/>
        <end position="903"/>
    </location>
</feature>
<feature type="compositionally biased region" description="Basic and acidic residues" evidence="9">
    <location>
        <begin position="924"/>
        <end position="939"/>
    </location>
</feature>
<evidence type="ECO:0000256" key="8">
    <source>
        <dbReference type="ARBA" id="ARBA00023242"/>
    </source>
</evidence>
<gene>
    <name evidence="12" type="primary">LOC100908936</name>
</gene>
<keyword evidence="6" id="KW-0234">DNA repair</keyword>
<organism evidence="11 12">
    <name type="scientific">Galendromus occidentalis</name>
    <name type="common">western predatory mite</name>
    <dbReference type="NCBI Taxonomy" id="34638"/>
    <lineage>
        <taxon>Eukaryota</taxon>
        <taxon>Metazoa</taxon>
        <taxon>Ecdysozoa</taxon>
        <taxon>Arthropoda</taxon>
        <taxon>Chelicerata</taxon>
        <taxon>Arachnida</taxon>
        <taxon>Acari</taxon>
        <taxon>Parasitiformes</taxon>
        <taxon>Mesostigmata</taxon>
        <taxon>Gamasina</taxon>
        <taxon>Phytoseioidea</taxon>
        <taxon>Phytoseiidae</taxon>
        <taxon>Typhlodrominae</taxon>
        <taxon>Galendromus</taxon>
    </lineage>
</organism>
<evidence type="ECO:0000313" key="11">
    <source>
        <dbReference type="Proteomes" id="UP000694867"/>
    </source>
</evidence>
<evidence type="ECO:0000256" key="6">
    <source>
        <dbReference type="ARBA" id="ARBA00023204"/>
    </source>
</evidence>
<dbReference type="GO" id="GO:0005813">
    <property type="term" value="C:centrosome"/>
    <property type="evidence" value="ECO:0007669"/>
    <property type="project" value="UniProtKB-SubCell"/>
</dbReference>
<dbReference type="Pfam" id="PF21298">
    <property type="entry name" value="TopBP1_BRCT0"/>
    <property type="match status" value="1"/>
</dbReference>
<dbReference type="InterPro" id="IPR001357">
    <property type="entry name" value="BRCT_dom"/>
</dbReference>
<feature type="region of interest" description="Disordered" evidence="9">
    <location>
        <begin position="676"/>
        <end position="735"/>
    </location>
</feature>
<dbReference type="GO" id="GO:0006270">
    <property type="term" value="P:DNA replication initiation"/>
    <property type="evidence" value="ECO:0007669"/>
    <property type="project" value="TreeGrafter"/>
</dbReference>
<dbReference type="Proteomes" id="UP000694867">
    <property type="component" value="Unplaced"/>
</dbReference>
<dbReference type="PROSITE" id="PS50172">
    <property type="entry name" value="BRCT"/>
    <property type="match status" value="5"/>
</dbReference>
<dbReference type="InterPro" id="IPR049542">
    <property type="entry name" value="TopBP1-like_BRCT0"/>
</dbReference>
<evidence type="ECO:0000313" key="12">
    <source>
        <dbReference type="RefSeq" id="XP_028967673.1"/>
    </source>
</evidence>
<dbReference type="Pfam" id="PF23294">
    <property type="entry name" value="BRCT_TopB1_SLF1"/>
    <property type="match status" value="1"/>
</dbReference>
<feature type="compositionally biased region" description="Polar residues" evidence="9">
    <location>
        <begin position="704"/>
        <end position="725"/>
    </location>
</feature>
<dbReference type="GO" id="GO:0033314">
    <property type="term" value="P:mitotic DNA replication checkpoint signaling"/>
    <property type="evidence" value="ECO:0007669"/>
    <property type="project" value="TreeGrafter"/>
</dbReference>
<dbReference type="Pfam" id="PF12738">
    <property type="entry name" value="PTCB-BRCT"/>
    <property type="match status" value="2"/>
</dbReference>
<dbReference type="PANTHER" id="PTHR13561">
    <property type="entry name" value="DNA REPLICATION REGULATOR DPB11-RELATED"/>
    <property type="match status" value="1"/>
</dbReference>
<dbReference type="CDD" id="cd17731">
    <property type="entry name" value="BRCT_TopBP1_rpt2_like"/>
    <property type="match status" value="1"/>
</dbReference>
<reference evidence="12" key="1">
    <citation type="submission" date="2025-08" db="UniProtKB">
        <authorList>
            <consortium name="RefSeq"/>
        </authorList>
    </citation>
    <scope>IDENTIFICATION</scope>
</reference>
<evidence type="ECO:0000256" key="3">
    <source>
        <dbReference type="ARBA" id="ARBA00022490"/>
    </source>
</evidence>
<feature type="region of interest" description="Disordered" evidence="9">
    <location>
        <begin position="924"/>
        <end position="995"/>
    </location>
</feature>
<evidence type="ECO:0000256" key="5">
    <source>
        <dbReference type="ARBA" id="ARBA00022763"/>
    </source>
</evidence>
<feature type="domain" description="BRCT" evidence="10">
    <location>
        <begin position="349"/>
        <end position="443"/>
    </location>
</feature>
<dbReference type="Gene3D" id="3.40.50.10190">
    <property type="entry name" value="BRCT domain"/>
    <property type="match status" value="7"/>
</dbReference>